<dbReference type="SUPFAM" id="SSF53474">
    <property type="entry name" value="alpha/beta-Hydrolases"/>
    <property type="match status" value="1"/>
</dbReference>
<dbReference type="OrthoDB" id="4553466at2"/>
<name>A0A1C3VJI2_9HYPH</name>
<dbReference type="Gene3D" id="3.40.50.1820">
    <property type="entry name" value="alpha/beta hydrolase"/>
    <property type="match status" value="1"/>
</dbReference>
<accession>A0A1C3VJI2</accession>
<proteinExistence type="predicted"/>
<organism evidence="1 2">
    <name type="scientific">Rhizobium lusitanum</name>
    <dbReference type="NCBI Taxonomy" id="293958"/>
    <lineage>
        <taxon>Bacteria</taxon>
        <taxon>Pseudomonadati</taxon>
        <taxon>Pseudomonadota</taxon>
        <taxon>Alphaproteobacteria</taxon>
        <taxon>Hyphomicrobiales</taxon>
        <taxon>Rhizobiaceae</taxon>
        <taxon>Rhizobium/Agrobacterium group</taxon>
        <taxon>Rhizobium</taxon>
    </lineage>
</organism>
<dbReference type="Proteomes" id="UP000199205">
    <property type="component" value="Unassembled WGS sequence"/>
</dbReference>
<gene>
    <name evidence="1" type="ORF">GA0061101_105396</name>
</gene>
<protein>
    <submittedName>
        <fullName evidence="1">Phospholipase/carboxylesterase</fullName>
    </submittedName>
</protein>
<dbReference type="InterPro" id="IPR029058">
    <property type="entry name" value="AB_hydrolase_fold"/>
</dbReference>
<dbReference type="AlphaFoldDB" id="A0A1C3VJI2"/>
<sequence length="206" mass="22615">MPEWPDFHFIAGRAEHSSSQLLLLHGSGSDEAALIPLADAIAPQRPYMAPRGAVEWEEGFAFFRRNPDRSLDHVDLDSQTDRLCRFITTAIERKLLAQPPVLLGFSNGAIMAASILQRRPGLASSAILMRPLSPAPDAEFPSMPALPILIISGENDQRREPGDAELVRQQFANAGADVSALVLPTDHGLHQDEADIIRDWLIRKGI</sequence>
<dbReference type="RefSeq" id="WP_092573776.1">
    <property type="nucleotide sequence ID" value="NZ_FMAF01000005.1"/>
</dbReference>
<dbReference type="EMBL" id="FMAF01000005">
    <property type="protein sequence ID" value="SCB27943.1"/>
    <property type="molecule type" value="Genomic_DNA"/>
</dbReference>
<evidence type="ECO:0000313" key="1">
    <source>
        <dbReference type="EMBL" id="SCB27943.1"/>
    </source>
</evidence>
<evidence type="ECO:0000313" key="2">
    <source>
        <dbReference type="Proteomes" id="UP000199205"/>
    </source>
</evidence>
<reference evidence="1 2" key="1">
    <citation type="submission" date="2016-08" db="EMBL/GenBank/DDBJ databases">
        <authorList>
            <person name="Seilhamer J.J."/>
        </authorList>
    </citation>
    <scope>NUCLEOTIDE SEQUENCE [LARGE SCALE GENOMIC DNA]</scope>
    <source>
        <strain evidence="1 2">P1-7</strain>
    </source>
</reference>